<evidence type="ECO:0000256" key="1">
    <source>
        <dbReference type="ARBA" id="ARBA00001974"/>
    </source>
</evidence>
<keyword evidence="3 6" id="KW-0285">Flavoprotein</keyword>
<proteinExistence type="inferred from homology"/>
<evidence type="ECO:0000313" key="10">
    <source>
        <dbReference type="EMBL" id="MWA00923.1"/>
    </source>
</evidence>
<comment type="cofactor">
    <cofactor evidence="1 6">
        <name>FAD</name>
        <dbReference type="ChEBI" id="CHEBI:57692"/>
    </cofactor>
</comment>
<keyword evidence="11" id="KW-1185">Reference proteome</keyword>
<dbReference type="EMBL" id="WBMS02000007">
    <property type="protein sequence ID" value="MWA00923.1"/>
    <property type="molecule type" value="Genomic_DNA"/>
</dbReference>
<dbReference type="InterPro" id="IPR006091">
    <property type="entry name" value="Acyl-CoA_Oxase/DH_mid-dom"/>
</dbReference>
<evidence type="ECO:0000256" key="5">
    <source>
        <dbReference type="ARBA" id="ARBA00023002"/>
    </source>
</evidence>
<accession>A0A6I4M551</accession>
<evidence type="ECO:0000313" key="11">
    <source>
        <dbReference type="Proteomes" id="UP000462055"/>
    </source>
</evidence>
<evidence type="ECO:0000259" key="9">
    <source>
        <dbReference type="Pfam" id="PF02771"/>
    </source>
</evidence>
<dbReference type="InterPro" id="IPR009100">
    <property type="entry name" value="AcylCoA_DH/oxidase_NM_dom_sf"/>
</dbReference>
<gene>
    <name evidence="10" type="ORF">F8568_011115</name>
</gene>
<comment type="caution">
    <text evidence="10">The sequence shown here is derived from an EMBL/GenBank/DDBJ whole genome shotgun (WGS) entry which is preliminary data.</text>
</comment>
<dbReference type="GO" id="GO:0050660">
    <property type="term" value="F:flavin adenine dinucleotide binding"/>
    <property type="evidence" value="ECO:0007669"/>
    <property type="project" value="InterPro"/>
</dbReference>
<protein>
    <submittedName>
        <fullName evidence="10">Acyl-CoA dehydrogenase</fullName>
    </submittedName>
</protein>
<feature type="domain" description="Acyl-CoA dehydrogenase/oxidase N-terminal" evidence="9">
    <location>
        <begin position="68"/>
        <end position="148"/>
    </location>
</feature>
<dbReference type="Gene3D" id="1.10.540.10">
    <property type="entry name" value="Acyl-CoA dehydrogenase/oxidase, N-terminal domain"/>
    <property type="match status" value="1"/>
</dbReference>
<dbReference type="InterPro" id="IPR037069">
    <property type="entry name" value="AcylCoA_DH/ox_N_sf"/>
</dbReference>
<evidence type="ECO:0000256" key="3">
    <source>
        <dbReference type="ARBA" id="ARBA00022630"/>
    </source>
</evidence>
<evidence type="ECO:0000256" key="6">
    <source>
        <dbReference type="RuleBase" id="RU362125"/>
    </source>
</evidence>
<feature type="domain" description="Acyl-CoA oxidase/dehydrogenase middle" evidence="8">
    <location>
        <begin position="152"/>
        <end position="244"/>
    </location>
</feature>
<keyword evidence="4 6" id="KW-0274">FAD</keyword>
<dbReference type="Pfam" id="PF00441">
    <property type="entry name" value="Acyl-CoA_dh_1"/>
    <property type="match status" value="1"/>
</dbReference>
<dbReference type="GO" id="GO:0016627">
    <property type="term" value="F:oxidoreductase activity, acting on the CH-CH group of donors"/>
    <property type="evidence" value="ECO:0007669"/>
    <property type="project" value="InterPro"/>
</dbReference>
<dbReference type="Gene3D" id="1.20.140.10">
    <property type="entry name" value="Butyryl-CoA Dehydrogenase, subunit A, domain 3"/>
    <property type="match status" value="1"/>
</dbReference>
<organism evidence="10 11">
    <name type="scientific">Actinomadura physcomitrii</name>
    <dbReference type="NCBI Taxonomy" id="2650748"/>
    <lineage>
        <taxon>Bacteria</taxon>
        <taxon>Bacillati</taxon>
        <taxon>Actinomycetota</taxon>
        <taxon>Actinomycetes</taxon>
        <taxon>Streptosporangiales</taxon>
        <taxon>Thermomonosporaceae</taxon>
        <taxon>Actinomadura</taxon>
    </lineage>
</organism>
<evidence type="ECO:0000256" key="2">
    <source>
        <dbReference type="ARBA" id="ARBA00009347"/>
    </source>
</evidence>
<dbReference type="Gene3D" id="2.40.110.10">
    <property type="entry name" value="Butyryl-CoA Dehydrogenase, subunit A, domain 2"/>
    <property type="match status" value="1"/>
</dbReference>
<dbReference type="AlphaFoldDB" id="A0A6I4M551"/>
<evidence type="ECO:0000256" key="4">
    <source>
        <dbReference type="ARBA" id="ARBA00022827"/>
    </source>
</evidence>
<dbReference type="InterPro" id="IPR009075">
    <property type="entry name" value="AcylCo_DH/oxidase_C"/>
</dbReference>
<dbReference type="PANTHER" id="PTHR43292">
    <property type="entry name" value="ACYL-COA DEHYDROGENASE"/>
    <property type="match status" value="1"/>
</dbReference>
<reference evidence="10" key="1">
    <citation type="submission" date="2019-12" db="EMBL/GenBank/DDBJ databases">
        <title>Actinomadura physcomitrii sp. nov., a novel actinomycete isolated from moss [Physcomitrium sphaericum (Ludw) Fuernr].</title>
        <authorList>
            <person name="Zhuang X."/>
        </authorList>
    </citation>
    <scope>NUCLEOTIDE SEQUENCE [LARGE SCALE GENOMIC DNA]</scope>
    <source>
        <strain evidence="10">LD22</strain>
    </source>
</reference>
<name>A0A6I4M551_9ACTN</name>
<dbReference type="GO" id="GO:0005886">
    <property type="term" value="C:plasma membrane"/>
    <property type="evidence" value="ECO:0007669"/>
    <property type="project" value="TreeGrafter"/>
</dbReference>
<dbReference type="Pfam" id="PF02771">
    <property type="entry name" value="Acyl-CoA_dh_N"/>
    <property type="match status" value="1"/>
</dbReference>
<dbReference type="InterPro" id="IPR036250">
    <property type="entry name" value="AcylCo_DH-like_C"/>
</dbReference>
<sequence>MAHDTHADAGDLASFTAEVRAFLDAHAPGGTAREDKAGTFVWGKGDDRMAYFSSDPPEEEQRKLEEARAWQRTRYENGFGWITGPAQYGGRDLTPVHDMVYNAIEAEYDVPDTGVLSVVGLGMIGPTILAHARDEIKDRWLPAMYRGEAIACQLFSEPEAGSDLASVRTRAVRDGDAWVLSGQKVWTSVAHHSRLGLALTRTNPDAPKHKGITAFLVDMTLPGVEVRPLRQMTGGADFNEVFLNEVRVPDDHRLGEVDGGWTVALTTLMNERATVGGDNGGPAAAALTPERLYAVLRASWTLDDRAVRAQAAELLADVMATEHLNTRALRGMRAGVTPGPEMSVAKLMYAQNLTCAAHLVTDVFGPRAIADSGEWGTYAWSELLLATPALRILGGTEEIMKNILAERVLGLPKEPGIDTRSPFRELRRSGTGEGAA</sequence>
<dbReference type="FunFam" id="2.40.110.10:FF:000011">
    <property type="entry name" value="Acyl-CoA dehydrogenase FadE34"/>
    <property type="match status" value="1"/>
</dbReference>
<dbReference type="Pfam" id="PF02770">
    <property type="entry name" value="Acyl-CoA_dh_M"/>
    <property type="match status" value="1"/>
</dbReference>
<evidence type="ECO:0000259" key="7">
    <source>
        <dbReference type="Pfam" id="PF00441"/>
    </source>
</evidence>
<dbReference type="Proteomes" id="UP000462055">
    <property type="component" value="Unassembled WGS sequence"/>
</dbReference>
<dbReference type="PANTHER" id="PTHR43292:SF4">
    <property type="entry name" value="ACYL-COA DEHYDROGENASE FADE34"/>
    <property type="match status" value="1"/>
</dbReference>
<dbReference type="RefSeq" id="WP_151593448.1">
    <property type="nucleotide sequence ID" value="NZ_WBMS02000007.1"/>
</dbReference>
<evidence type="ECO:0000259" key="8">
    <source>
        <dbReference type="Pfam" id="PF02770"/>
    </source>
</evidence>
<dbReference type="SUPFAM" id="SSF47203">
    <property type="entry name" value="Acyl-CoA dehydrogenase C-terminal domain-like"/>
    <property type="match status" value="1"/>
</dbReference>
<keyword evidence="5 6" id="KW-0560">Oxidoreductase</keyword>
<dbReference type="InterPro" id="IPR013786">
    <property type="entry name" value="AcylCoA_DH/ox_N"/>
</dbReference>
<feature type="domain" description="Acyl-CoA dehydrogenase/oxidase C-terminal" evidence="7">
    <location>
        <begin position="259"/>
        <end position="409"/>
    </location>
</feature>
<dbReference type="SUPFAM" id="SSF56645">
    <property type="entry name" value="Acyl-CoA dehydrogenase NM domain-like"/>
    <property type="match status" value="1"/>
</dbReference>
<comment type="similarity">
    <text evidence="2 6">Belongs to the acyl-CoA dehydrogenase family.</text>
</comment>
<dbReference type="InterPro" id="IPR046373">
    <property type="entry name" value="Acyl-CoA_Oxase/DH_mid-dom_sf"/>
</dbReference>
<dbReference type="InterPro" id="IPR052161">
    <property type="entry name" value="Mycobact_Acyl-CoA_DH"/>
</dbReference>